<accession>A0ABT3GEJ2</accession>
<comment type="caution">
    <text evidence="2">The sequence shown here is derived from an EMBL/GenBank/DDBJ whole genome shotgun (WGS) entry which is preliminary data.</text>
</comment>
<dbReference type="Pfam" id="PF08818">
    <property type="entry name" value="DUF1801"/>
    <property type="match status" value="1"/>
</dbReference>
<sequence>MSKEPAAATIDAYLAGRSPEIREILETVRGIVKEEVPEATETIGYQMPAFKVERIFFYFAAFKKHLGIYPPVNGDEALQRELAPYLGPKNNLKFPFDQPIPYELIRRVAKTLAEQYARR</sequence>
<dbReference type="Gene3D" id="3.90.1150.200">
    <property type="match status" value="1"/>
</dbReference>
<evidence type="ECO:0000313" key="3">
    <source>
        <dbReference type="Proteomes" id="UP001320876"/>
    </source>
</evidence>
<dbReference type="SUPFAM" id="SSF159888">
    <property type="entry name" value="YdhG-like"/>
    <property type="match status" value="1"/>
</dbReference>
<gene>
    <name evidence="2" type="ORF">OKA05_05690</name>
</gene>
<feature type="domain" description="YdhG-like" evidence="1">
    <location>
        <begin position="22"/>
        <end position="110"/>
    </location>
</feature>
<keyword evidence="3" id="KW-1185">Reference proteome</keyword>
<evidence type="ECO:0000259" key="1">
    <source>
        <dbReference type="Pfam" id="PF08818"/>
    </source>
</evidence>
<dbReference type="InterPro" id="IPR014922">
    <property type="entry name" value="YdhG-like"/>
</dbReference>
<dbReference type="RefSeq" id="WP_264486145.1">
    <property type="nucleotide sequence ID" value="NZ_JAPDDT010000002.1"/>
</dbReference>
<protein>
    <submittedName>
        <fullName evidence="2">DUF1801 domain-containing protein</fullName>
    </submittedName>
</protein>
<organism evidence="2 3">
    <name type="scientific">Luteolibacter arcticus</name>
    <dbReference type="NCBI Taxonomy" id="1581411"/>
    <lineage>
        <taxon>Bacteria</taxon>
        <taxon>Pseudomonadati</taxon>
        <taxon>Verrucomicrobiota</taxon>
        <taxon>Verrucomicrobiia</taxon>
        <taxon>Verrucomicrobiales</taxon>
        <taxon>Verrucomicrobiaceae</taxon>
        <taxon>Luteolibacter</taxon>
    </lineage>
</organism>
<name>A0ABT3GEJ2_9BACT</name>
<proteinExistence type="predicted"/>
<dbReference type="EMBL" id="JAPDDT010000002">
    <property type="protein sequence ID" value="MCW1922035.1"/>
    <property type="molecule type" value="Genomic_DNA"/>
</dbReference>
<evidence type="ECO:0000313" key="2">
    <source>
        <dbReference type="EMBL" id="MCW1922035.1"/>
    </source>
</evidence>
<dbReference type="Proteomes" id="UP001320876">
    <property type="component" value="Unassembled WGS sequence"/>
</dbReference>
<reference evidence="2 3" key="1">
    <citation type="submission" date="2022-10" db="EMBL/GenBank/DDBJ databases">
        <title>Luteolibacter arcticus strain CCTCC AB 2014275, whole genome shotgun sequencing project.</title>
        <authorList>
            <person name="Zhao G."/>
            <person name="Shen L."/>
        </authorList>
    </citation>
    <scope>NUCLEOTIDE SEQUENCE [LARGE SCALE GENOMIC DNA]</scope>
    <source>
        <strain evidence="2 3">CCTCC AB 2014275</strain>
    </source>
</reference>